<feature type="region of interest" description="Disordered" evidence="1">
    <location>
        <begin position="78"/>
        <end position="115"/>
    </location>
</feature>
<proteinExistence type="predicted"/>
<dbReference type="EMBL" id="ML770156">
    <property type="protein sequence ID" value="KAE9384385.1"/>
    <property type="molecule type" value="Genomic_DNA"/>
</dbReference>
<organism evidence="2 3">
    <name type="scientific">Gymnopus androsaceus JB14</name>
    <dbReference type="NCBI Taxonomy" id="1447944"/>
    <lineage>
        <taxon>Eukaryota</taxon>
        <taxon>Fungi</taxon>
        <taxon>Dikarya</taxon>
        <taxon>Basidiomycota</taxon>
        <taxon>Agaricomycotina</taxon>
        <taxon>Agaricomycetes</taxon>
        <taxon>Agaricomycetidae</taxon>
        <taxon>Agaricales</taxon>
        <taxon>Marasmiineae</taxon>
        <taxon>Omphalotaceae</taxon>
        <taxon>Gymnopus</taxon>
    </lineage>
</organism>
<sequence>MDETEQVNAADKEQADKVDRLTASVSHLQALLEAVQRERGMARKYAETIAQEARSVATVMQAKEAALIASLRNQIKKGKYKSRTTVNNDHDADDESPEPTPGASSLTTSIPSAIL</sequence>
<evidence type="ECO:0000313" key="2">
    <source>
        <dbReference type="EMBL" id="KAE9384385.1"/>
    </source>
</evidence>
<feature type="compositionally biased region" description="Polar residues" evidence="1">
    <location>
        <begin position="102"/>
        <end position="115"/>
    </location>
</feature>
<gene>
    <name evidence="2" type="ORF">BT96DRAFT_1008130</name>
</gene>
<name>A0A6A4GGG7_9AGAR</name>
<dbReference type="Proteomes" id="UP000799118">
    <property type="component" value="Unassembled WGS sequence"/>
</dbReference>
<dbReference type="AlphaFoldDB" id="A0A6A4GGG7"/>
<protein>
    <submittedName>
        <fullName evidence="2">Uncharacterized protein</fullName>
    </submittedName>
</protein>
<accession>A0A6A4GGG7</accession>
<evidence type="ECO:0000256" key="1">
    <source>
        <dbReference type="SAM" id="MobiDB-lite"/>
    </source>
</evidence>
<evidence type="ECO:0000313" key="3">
    <source>
        <dbReference type="Proteomes" id="UP000799118"/>
    </source>
</evidence>
<reference evidence="2" key="1">
    <citation type="journal article" date="2019" name="Environ. Microbiol.">
        <title>Fungal ecological strategies reflected in gene transcription - a case study of two litter decomposers.</title>
        <authorList>
            <person name="Barbi F."/>
            <person name="Kohler A."/>
            <person name="Barry K."/>
            <person name="Baskaran P."/>
            <person name="Daum C."/>
            <person name="Fauchery L."/>
            <person name="Ihrmark K."/>
            <person name="Kuo A."/>
            <person name="LaButti K."/>
            <person name="Lipzen A."/>
            <person name="Morin E."/>
            <person name="Grigoriev I.V."/>
            <person name="Henrissat B."/>
            <person name="Lindahl B."/>
            <person name="Martin F."/>
        </authorList>
    </citation>
    <scope>NUCLEOTIDE SEQUENCE</scope>
    <source>
        <strain evidence="2">JB14</strain>
    </source>
</reference>
<keyword evidence="3" id="KW-1185">Reference proteome</keyword>